<evidence type="ECO:0000259" key="4">
    <source>
        <dbReference type="PROSITE" id="PS51857"/>
    </source>
</evidence>
<dbReference type="AlphaFoldDB" id="A0A0P8AE14"/>
<proteinExistence type="predicted"/>
<dbReference type="InterPro" id="IPR002059">
    <property type="entry name" value="CSP_DNA-bd"/>
</dbReference>
<evidence type="ECO:0000313" key="8">
    <source>
        <dbReference type="Proteomes" id="UP000182045"/>
    </source>
</evidence>
<name>A0A0P8AE14_9RHOB</name>
<comment type="subcellular location">
    <subcellularLocation>
        <location evidence="1 3">Cytoplasm</location>
    </subcellularLocation>
</comment>
<dbReference type="InterPro" id="IPR012156">
    <property type="entry name" value="Cold_shock_CspA"/>
</dbReference>
<keyword evidence="8" id="KW-1185">Reference proteome</keyword>
<dbReference type="FunFam" id="2.40.50.140:FF:000006">
    <property type="entry name" value="Cold shock protein CspC"/>
    <property type="match status" value="1"/>
</dbReference>
<dbReference type="SMART" id="SM00357">
    <property type="entry name" value="CSP"/>
    <property type="match status" value="1"/>
</dbReference>
<dbReference type="InterPro" id="IPR011129">
    <property type="entry name" value="CSD"/>
</dbReference>
<reference evidence="5 8" key="2">
    <citation type="submission" date="2016-01" db="EMBL/GenBank/DDBJ databases">
        <authorList>
            <person name="Varghese N."/>
        </authorList>
    </citation>
    <scope>NUCLEOTIDE SEQUENCE [LARGE SCALE GENOMIC DNA]</scope>
    <source>
        <strain evidence="5 8">HL-91</strain>
    </source>
</reference>
<dbReference type="RefSeq" id="WP_072244567.1">
    <property type="nucleotide sequence ID" value="NZ_FBYC01000001.1"/>
</dbReference>
<dbReference type="CDD" id="cd04458">
    <property type="entry name" value="CSP_CDS"/>
    <property type="match status" value="1"/>
</dbReference>
<evidence type="ECO:0000313" key="6">
    <source>
        <dbReference type="EMBL" id="KPP92474.1"/>
    </source>
</evidence>
<dbReference type="PROSITE" id="PS51857">
    <property type="entry name" value="CSD_2"/>
    <property type="match status" value="1"/>
</dbReference>
<evidence type="ECO:0000313" key="7">
    <source>
        <dbReference type="Proteomes" id="UP000050413"/>
    </source>
</evidence>
<feature type="domain" description="CSD" evidence="4">
    <location>
        <begin position="1"/>
        <end position="67"/>
    </location>
</feature>
<evidence type="ECO:0000256" key="2">
    <source>
        <dbReference type="ARBA" id="ARBA00022490"/>
    </source>
</evidence>
<dbReference type="InterPro" id="IPR050181">
    <property type="entry name" value="Cold_shock_domain"/>
</dbReference>
<dbReference type="EMBL" id="LJSG01000012">
    <property type="protein sequence ID" value="KPP92474.1"/>
    <property type="molecule type" value="Genomic_DNA"/>
</dbReference>
<protein>
    <submittedName>
        <fullName evidence="5">Cold-shock DNA-binding protein family</fullName>
    </submittedName>
    <submittedName>
        <fullName evidence="6">CspA family cold shock protein</fullName>
    </submittedName>
</protein>
<evidence type="ECO:0000256" key="1">
    <source>
        <dbReference type="ARBA" id="ARBA00004496"/>
    </source>
</evidence>
<dbReference type="GO" id="GO:0003677">
    <property type="term" value="F:DNA binding"/>
    <property type="evidence" value="ECO:0007669"/>
    <property type="project" value="UniProtKB-KW"/>
</dbReference>
<dbReference type="PIRSF" id="PIRSF002599">
    <property type="entry name" value="Cold_shock_A"/>
    <property type="match status" value="1"/>
</dbReference>
<gene>
    <name evidence="5" type="ORF">Ga0058931_0458</name>
    <name evidence="6" type="ORF">HLUCCA05_09345</name>
</gene>
<keyword evidence="2" id="KW-0963">Cytoplasm</keyword>
<comment type="caution">
    <text evidence="6">The sequence shown here is derived from an EMBL/GenBank/DDBJ whole genome shotgun (WGS) entry which is preliminary data.</text>
</comment>
<accession>A0A0P8AE14</accession>
<dbReference type="PRINTS" id="PR00050">
    <property type="entry name" value="COLDSHOCK"/>
</dbReference>
<dbReference type="Proteomes" id="UP000182045">
    <property type="component" value="Unassembled WGS sequence"/>
</dbReference>
<dbReference type="InterPro" id="IPR019844">
    <property type="entry name" value="CSD_CS"/>
</dbReference>
<dbReference type="EMBL" id="FBYC01000001">
    <property type="protein sequence ID" value="CUX79770.1"/>
    <property type="molecule type" value="Genomic_DNA"/>
</dbReference>
<evidence type="ECO:0000313" key="5">
    <source>
        <dbReference type="EMBL" id="CUX79770.1"/>
    </source>
</evidence>
<evidence type="ECO:0000256" key="3">
    <source>
        <dbReference type="RuleBase" id="RU000408"/>
    </source>
</evidence>
<dbReference type="STRING" id="1666912.Ga0058931_0458"/>
<dbReference type="PANTHER" id="PTHR11544">
    <property type="entry name" value="COLD SHOCK DOMAIN CONTAINING PROTEINS"/>
    <property type="match status" value="1"/>
</dbReference>
<dbReference type="InterPro" id="IPR012340">
    <property type="entry name" value="NA-bd_OB-fold"/>
</dbReference>
<dbReference type="Proteomes" id="UP000050413">
    <property type="component" value="Unassembled WGS sequence"/>
</dbReference>
<keyword evidence="5" id="KW-0238">DNA-binding</keyword>
<dbReference type="OrthoDB" id="9801074at2"/>
<dbReference type="Pfam" id="PF00313">
    <property type="entry name" value="CSD"/>
    <property type="match status" value="1"/>
</dbReference>
<dbReference type="Gene3D" id="2.40.50.140">
    <property type="entry name" value="Nucleic acid-binding proteins"/>
    <property type="match status" value="1"/>
</dbReference>
<dbReference type="GO" id="GO:0005829">
    <property type="term" value="C:cytosol"/>
    <property type="evidence" value="ECO:0007669"/>
    <property type="project" value="UniProtKB-ARBA"/>
</dbReference>
<dbReference type="SUPFAM" id="SSF50249">
    <property type="entry name" value="Nucleic acid-binding proteins"/>
    <property type="match status" value="1"/>
</dbReference>
<sequence>MATGTVKWFNATKGFGFIQPDGGSKDVFVHISAVERAGLRGLDDGQKVTFDLEKGRDGRESASNLALA</sequence>
<reference evidence="6 7" key="1">
    <citation type="submission" date="2015-09" db="EMBL/GenBank/DDBJ databases">
        <title>Identification and resolution of microdiversity through metagenomic sequencing of parallel consortia.</title>
        <authorList>
            <person name="Nelson W.C."/>
            <person name="Romine M.F."/>
            <person name="Lindemann S.R."/>
        </authorList>
    </citation>
    <scope>NUCLEOTIDE SEQUENCE [LARGE SCALE GENOMIC DNA]</scope>
    <source>
        <strain evidence="6">HL-91</strain>
    </source>
</reference>
<organism evidence="6 7">
    <name type="scientific">Roseibaca calidilacus</name>
    <dbReference type="NCBI Taxonomy" id="1666912"/>
    <lineage>
        <taxon>Bacteria</taxon>
        <taxon>Pseudomonadati</taxon>
        <taxon>Pseudomonadota</taxon>
        <taxon>Alphaproteobacteria</taxon>
        <taxon>Rhodobacterales</taxon>
        <taxon>Paracoccaceae</taxon>
        <taxon>Roseinatronobacter</taxon>
    </lineage>
</organism>
<dbReference type="PROSITE" id="PS00352">
    <property type="entry name" value="CSD_1"/>
    <property type="match status" value="1"/>
</dbReference>